<organism evidence="3 4">
    <name type="scientific">Eleginops maclovinus</name>
    <name type="common">Patagonian blennie</name>
    <name type="synonym">Eleginus maclovinus</name>
    <dbReference type="NCBI Taxonomy" id="56733"/>
    <lineage>
        <taxon>Eukaryota</taxon>
        <taxon>Metazoa</taxon>
        <taxon>Chordata</taxon>
        <taxon>Craniata</taxon>
        <taxon>Vertebrata</taxon>
        <taxon>Euteleostomi</taxon>
        <taxon>Actinopterygii</taxon>
        <taxon>Neopterygii</taxon>
        <taxon>Teleostei</taxon>
        <taxon>Neoteleostei</taxon>
        <taxon>Acanthomorphata</taxon>
        <taxon>Eupercaria</taxon>
        <taxon>Perciformes</taxon>
        <taxon>Notothenioidei</taxon>
        <taxon>Eleginopidae</taxon>
        <taxon>Eleginops</taxon>
    </lineage>
</organism>
<keyword evidence="4" id="KW-1185">Reference proteome</keyword>
<accession>A0AAN7XAL4</accession>
<sequence>MNEAVNLTFETMLGSIMVFLKWLLFLSAFLQGCSAHDITCTVVPDGTLTKYSISDDYRVSDAEASGCYYSWANASDYVLANEEGKNPEMVLRTSVNDLLMFICFDMIIFKRVCKEGTVYNVDCITNCTQSSPRKSEGHNVIVLVAVLVGILVLVGLCVLLCCKFKEKMSRFMYASVKMRMDDLKADNDVEAGNE</sequence>
<keyword evidence="1" id="KW-1133">Transmembrane helix</keyword>
<feature type="chain" id="PRO_5043024340" evidence="2">
    <location>
        <begin position="36"/>
        <end position="194"/>
    </location>
</feature>
<evidence type="ECO:0000256" key="2">
    <source>
        <dbReference type="SAM" id="SignalP"/>
    </source>
</evidence>
<reference evidence="3 4" key="1">
    <citation type="journal article" date="2023" name="Genes (Basel)">
        <title>Chromosome-Level Genome Assembly and Circadian Gene Repertoire of the Patagonia Blennie Eleginops maclovinus-The Closest Ancestral Proxy of Antarctic Cryonotothenioids.</title>
        <authorList>
            <person name="Cheng C.C."/>
            <person name="Rivera-Colon A.G."/>
            <person name="Minhas B.F."/>
            <person name="Wilson L."/>
            <person name="Rayamajhi N."/>
            <person name="Vargas-Chacoff L."/>
            <person name="Catchen J.M."/>
        </authorList>
    </citation>
    <scope>NUCLEOTIDE SEQUENCE [LARGE SCALE GENOMIC DNA]</scope>
    <source>
        <strain evidence="3">JMC-PN-2008</strain>
    </source>
</reference>
<feature type="signal peptide" evidence="2">
    <location>
        <begin position="1"/>
        <end position="35"/>
    </location>
</feature>
<name>A0AAN7XAL4_ELEMC</name>
<keyword evidence="1" id="KW-0472">Membrane</keyword>
<gene>
    <name evidence="3" type="ORF">PBY51_010401</name>
</gene>
<protein>
    <submittedName>
        <fullName evidence="3">Uncharacterized protein</fullName>
    </submittedName>
</protein>
<feature type="transmembrane region" description="Helical" evidence="1">
    <location>
        <begin position="140"/>
        <end position="162"/>
    </location>
</feature>
<comment type="caution">
    <text evidence="3">The sequence shown here is derived from an EMBL/GenBank/DDBJ whole genome shotgun (WGS) entry which is preliminary data.</text>
</comment>
<evidence type="ECO:0000313" key="3">
    <source>
        <dbReference type="EMBL" id="KAK5857136.1"/>
    </source>
</evidence>
<dbReference type="EMBL" id="JAUZQC010000016">
    <property type="protein sequence ID" value="KAK5857136.1"/>
    <property type="molecule type" value="Genomic_DNA"/>
</dbReference>
<evidence type="ECO:0000313" key="4">
    <source>
        <dbReference type="Proteomes" id="UP001346869"/>
    </source>
</evidence>
<dbReference type="Proteomes" id="UP001346869">
    <property type="component" value="Unassembled WGS sequence"/>
</dbReference>
<reference evidence="3 4" key="2">
    <citation type="journal article" date="2023" name="Mol. Biol. Evol.">
        <title>Genomics of Secondarily Temperate Adaptation in the Only Non-Antarctic Icefish.</title>
        <authorList>
            <person name="Rivera-Colon A.G."/>
            <person name="Rayamajhi N."/>
            <person name="Minhas B.F."/>
            <person name="Madrigal G."/>
            <person name="Bilyk K.T."/>
            <person name="Yoon V."/>
            <person name="Hune M."/>
            <person name="Gregory S."/>
            <person name="Cheng C.H.C."/>
            <person name="Catchen J.M."/>
        </authorList>
    </citation>
    <scope>NUCLEOTIDE SEQUENCE [LARGE SCALE GENOMIC DNA]</scope>
    <source>
        <strain evidence="3">JMC-PN-2008</strain>
    </source>
</reference>
<proteinExistence type="predicted"/>
<evidence type="ECO:0000256" key="1">
    <source>
        <dbReference type="SAM" id="Phobius"/>
    </source>
</evidence>
<dbReference type="AlphaFoldDB" id="A0AAN7XAL4"/>
<keyword evidence="2" id="KW-0732">Signal</keyword>
<keyword evidence="1" id="KW-0812">Transmembrane</keyword>